<organism evidence="2">
    <name type="scientific">Eutreptiella gymnastica</name>
    <dbReference type="NCBI Taxonomy" id="73025"/>
    <lineage>
        <taxon>Eukaryota</taxon>
        <taxon>Discoba</taxon>
        <taxon>Euglenozoa</taxon>
        <taxon>Euglenida</taxon>
        <taxon>Spirocuta</taxon>
        <taxon>Euglenophyceae</taxon>
        <taxon>Eutreptiales</taxon>
        <taxon>Eutreptiaceae</taxon>
        <taxon>Eutreptiella</taxon>
    </lineage>
</organism>
<reference evidence="2" key="1">
    <citation type="submission" date="2021-01" db="EMBL/GenBank/DDBJ databases">
        <authorList>
            <person name="Corre E."/>
            <person name="Pelletier E."/>
            <person name="Niang G."/>
            <person name="Scheremetjew M."/>
            <person name="Finn R."/>
            <person name="Kale V."/>
            <person name="Holt S."/>
            <person name="Cochrane G."/>
            <person name="Meng A."/>
            <person name="Brown T."/>
            <person name="Cohen L."/>
        </authorList>
    </citation>
    <scope>NUCLEOTIDE SEQUENCE</scope>
    <source>
        <strain evidence="2">CCMP1594</strain>
    </source>
</reference>
<dbReference type="EMBL" id="HBJA01006332">
    <property type="protein sequence ID" value="CAE0790900.1"/>
    <property type="molecule type" value="Transcribed_RNA"/>
</dbReference>
<evidence type="ECO:0000256" key="1">
    <source>
        <dbReference type="SAM" id="MobiDB-lite"/>
    </source>
</evidence>
<gene>
    <name evidence="2" type="ORF">EGYM00163_LOCUS2014</name>
</gene>
<feature type="region of interest" description="Disordered" evidence="1">
    <location>
        <begin position="105"/>
        <end position="129"/>
    </location>
</feature>
<feature type="compositionally biased region" description="Polar residues" evidence="1">
    <location>
        <begin position="107"/>
        <end position="119"/>
    </location>
</feature>
<evidence type="ECO:0000313" key="2">
    <source>
        <dbReference type="EMBL" id="CAE0790900.1"/>
    </source>
</evidence>
<dbReference type="AlphaFoldDB" id="A0A7S4FF53"/>
<name>A0A7S4FF53_9EUGL</name>
<protein>
    <submittedName>
        <fullName evidence="2">Uncharacterized protein</fullName>
    </submittedName>
</protein>
<proteinExistence type="predicted"/>
<sequence length="129" mass="14883">MDFLVFAVPGIAKGLTKRSDPTGSLIRRFCVVPVMFCDVASVKNYENYCKTKLLSMIQHEQVVDVKINRLAVREYCRKTGDYSFGELHYLLTVKEQQECFDSHEKGCQSSYESDSQSPRQVRAETEEYH</sequence>
<accession>A0A7S4FF53</accession>